<sequence>MAGAQDVLLALDVAGGLQDVQRVCDGVALTFQGCTDLRGGGGALGNRGEDVVVEGVLGDARVLTQQVLRLRARVDRPARVQESTYGRVGRTLLRQLILLD</sequence>
<proteinExistence type="predicted"/>
<accession>A0A917K8I0</accession>
<dbReference type="AlphaFoldDB" id="A0A917K8I0"/>
<gene>
    <name evidence="1" type="ORF">GCM10010121_012720</name>
</gene>
<dbReference type="EMBL" id="BMQA01000003">
    <property type="protein sequence ID" value="GGJ03855.1"/>
    <property type="molecule type" value="Genomic_DNA"/>
</dbReference>
<organism evidence="1 2">
    <name type="scientific">Streptomyces brasiliensis</name>
    <dbReference type="NCBI Taxonomy" id="1954"/>
    <lineage>
        <taxon>Bacteria</taxon>
        <taxon>Bacillati</taxon>
        <taxon>Actinomycetota</taxon>
        <taxon>Actinomycetes</taxon>
        <taxon>Kitasatosporales</taxon>
        <taxon>Streptomycetaceae</taxon>
        <taxon>Streptomyces</taxon>
    </lineage>
</organism>
<keyword evidence="2" id="KW-1185">Reference proteome</keyword>
<reference evidence="1" key="2">
    <citation type="submission" date="2020-09" db="EMBL/GenBank/DDBJ databases">
        <authorList>
            <person name="Sun Q."/>
            <person name="Ohkuma M."/>
        </authorList>
    </citation>
    <scope>NUCLEOTIDE SEQUENCE</scope>
    <source>
        <strain evidence="1">JCM 3086</strain>
    </source>
</reference>
<protein>
    <submittedName>
        <fullName evidence="1">Uncharacterized protein</fullName>
    </submittedName>
</protein>
<evidence type="ECO:0000313" key="2">
    <source>
        <dbReference type="Proteomes" id="UP000657574"/>
    </source>
</evidence>
<dbReference type="Proteomes" id="UP000657574">
    <property type="component" value="Unassembled WGS sequence"/>
</dbReference>
<evidence type="ECO:0000313" key="1">
    <source>
        <dbReference type="EMBL" id="GGJ03855.1"/>
    </source>
</evidence>
<reference evidence="1" key="1">
    <citation type="journal article" date="2014" name="Int. J. Syst. Evol. Microbiol.">
        <title>Complete genome sequence of Corynebacterium casei LMG S-19264T (=DSM 44701T), isolated from a smear-ripened cheese.</title>
        <authorList>
            <consortium name="US DOE Joint Genome Institute (JGI-PGF)"/>
            <person name="Walter F."/>
            <person name="Albersmeier A."/>
            <person name="Kalinowski J."/>
            <person name="Ruckert C."/>
        </authorList>
    </citation>
    <scope>NUCLEOTIDE SEQUENCE</scope>
    <source>
        <strain evidence="1">JCM 3086</strain>
    </source>
</reference>
<name>A0A917K8I0_9ACTN</name>
<comment type="caution">
    <text evidence="1">The sequence shown here is derived from an EMBL/GenBank/DDBJ whole genome shotgun (WGS) entry which is preliminary data.</text>
</comment>